<comment type="cofactor">
    <cofactor evidence="1">
        <name>Mg(2+)</name>
        <dbReference type="ChEBI" id="CHEBI:18420"/>
    </cofactor>
</comment>
<dbReference type="RefSeq" id="WP_209970606.1">
    <property type="nucleotide sequence ID" value="NZ_JAGGLB010000003.1"/>
</dbReference>
<reference evidence="4 5" key="1">
    <citation type="submission" date="2021-03" db="EMBL/GenBank/DDBJ databases">
        <title>Genomic Encyclopedia of Type Strains, Phase IV (KMG-IV): sequencing the most valuable type-strain genomes for metagenomic binning, comparative biology and taxonomic classification.</title>
        <authorList>
            <person name="Goeker M."/>
        </authorList>
    </citation>
    <scope>NUCLEOTIDE SEQUENCE [LARGE SCALE GENOMIC DNA]</scope>
    <source>
        <strain evidence="4 5">DSM 26048</strain>
    </source>
</reference>
<name>A0ABS4IQH2_9BACL</name>
<dbReference type="EMBL" id="JAGGLB010000003">
    <property type="protein sequence ID" value="MBP1989811.1"/>
    <property type="molecule type" value="Genomic_DNA"/>
</dbReference>
<accession>A0ABS4IQH2</accession>
<comment type="caution">
    <text evidence="4">The sequence shown here is derived from an EMBL/GenBank/DDBJ whole genome shotgun (WGS) entry which is preliminary data.</text>
</comment>
<evidence type="ECO:0000256" key="1">
    <source>
        <dbReference type="ARBA" id="ARBA00001946"/>
    </source>
</evidence>
<keyword evidence="5" id="KW-1185">Reference proteome</keyword>
<dbReference type="PROSITE" id="PS51462">
    <property type="entry name" value="NUDIX"/>
    <property type="match status" value="1"/>
</dbReference>
<evidence type="ECO:0000313" key="4">
    <source>
        <dbReference type="EMBL" id="MBP1989811.1"/>
    </source>
</evidence>
<dbReference type="Proteomes" id="UP001519287">
    <property type="component" value="Unassembled WGS sequence"/>
</dbReference>
<dbReference type="InterPro" id="IPR000086">
    <property type="entry name" value="NUDIX_hydrolase_dom"/>
</dbReference>
<sequence length="158" mass="17949">MGYIEELRAVVGQRPLILVGAVVIVVDSEGKLLLQQRKHPYGKWGIPGGLMELGESVEETARRELYEETKLTVGDLKLINIYSGPGQFIRAANGDEYYAVTIAYYTNEVYGNLIIDDAESLNFEYFHHKELPEGIVQSHKKIIQEFMDSHYRAFHISS</sequence>
<dbReference type="PRINTS" id="PR00502">
    <property type="entry name" value="NUDIXFAMILY"/>
</dbReference>
<dbReference type="CDD" id="cd04677">
    <property type="entry name" value="NUDIX_Hydrolase"/>
    <property type="match status" value="1"/>
</dbReference>
<gene>
    <name evidence="4" type="ORF">J2Z66_001409</name>
</gene>
<dbReference type="InterPro" id="IPR015797">
    <property type="entry name" value="NUDIX_hydrolase-like_dom_sf"/>
</dbReference>
<protein>
    <submittedName>
        <fullName evidence="4">ADP-ribose pyrophosphatase YjhB (NUDIX family)</fullName>
    </submittedName>
</protein>
<evidence type="ECO:0000313" key="5">
    <source>
        <dbReference type="Proteomes" id="UP001519287"/>
    </source>
</evidence>
<dbReference type="Pfam" id="PF00293">
    <property type="entry name" value="NUDIX"/>
    <property type="match status" value="1"/>
</dbReference>
<proteinExistence type="predicted"/>
<dbReference type="Gene3D" id="3.90.79.10">
    <property type="entry name" value="Nucleoside Triphosphate Pyrophosphohydrolase"/>
    <property type="match status" value="1"/>
</dbReference>
<keyword evidence="2" id="KW-0378">Hydrolase</keyword>
<feature type="domain" description="Nudix hydrolase" evidence="3">
    <location>
        <begin position="15"/>
        <end position="149"/>
    </location>
</feature>
<evidence type="ECO:0000259" key="3">
    <source>
        <dbReference type="PROSITE" id="PS51462"/>
    </source>
</evidence>
<evidence type="ECO:0000256" key="2">
    <source>
        <dbReference type="ARBA" id="ARBA00022801"/>
    </source>
</evidence>
<dbReference type="SUPFAM" id="SSF55811">
    <property type="entry name" value="Nudix"/>
    <property type="match status" value="1"/>
</dbReference>
<dbReference type="PANTHER" id="PTHR43046:SF2">
    <property type="entry name" value="8-OXO-DGTP DIPHOSPHATASE-RELATED"/>
    <property type="match status" value="1"/>
</dbReference>
<dbReference type="PANTHER" id="PTHR43046">
    <property type="entry name" value="GDP-MANNOSE MANNOSYL HYDROLASE"/>
    <property type="match status" value="1"/>
</dbReference>
<organism evidence="4 5">
    <name type="scientific">Paenibacillus eucommiae</name>
    <dbReference type="NCBI Taxonomy" id="1355755"/>
    <lineage>
        <taxon>Bacteria</taxon>
        <taxon>Bacillati</taxon>
        <taxon>Bacillota</taxon>
        <taxon>Bacilli</taxon>
        <taxon>Bacillales</taxon>
        <taxon>Paenibacillaceae</taxon>
        <taxon>Paenibacillus</taxon>
    </lineage>
</organism>
<dbReference type="InterPro" id="IPR020476">
    <property type="entry name" value="Nudix_hydrolase"/>
</dbReference>